<dbReference type="EC" id="3.6.1.23" evidence="5"/>
<comment type="similarity">
    <text evidence="1 5">Belongs to the dUTPase family.</text>
</comment>
<comment type="caution">
    <text evidence="5">Lacks conserved residue(s) required for the propagation of feature annotation.</text>
</comment>
<evidence type="ECO:0000313" key="7">
    <source>
        <dbReference type="EMBL" id="MBF9233210.1"/>
    </source>
</evidence>
<evidence type="ECO:0000256" key="2">
    <source>
        <dbReference type="ARBA" id="ARBA00022801"/>
    </source>
</evidence>
<dbReference type="GO" id="GO:0046081">
    <property type="term" value="P:dUTP catabolic process"/>
    <property type="evidence" value="ECO:0007669"/>
    <property type="project" value="InterPro"/>
</dbReference>
<dbReference type="AlphaFoldDB" id="A0A931FN23"/>
<evidence type="ECO:0000256" key="1">
    <source>
        <dbReference type="ARBA" id="ARBA00006581"/>
    </source>
</evidence>
<feature type="domain" description="dUTPase-like" evidence="6">
    <location>
        <begin position="17"/>
        <end position="149"/>
    </location>
</feature>
<dbReference type="NCBIfam" id="NF001862">
    <property type="entry name" value="PRK00601.1"/>
    <property type="match status" value="1"/>
</dbReference>
<dbReference type="HAMAP" id="MF_00116">
    <property type="entry name" value="dUTPase_bact"/>
    <property type="match status" value="1"/>
</dbReference>
<organism evidence="7 8">
    <name type="scientific">Microvirga alba</name>
    <dbReference type="NCBI Taxonomy" id="2791025"/>
    <lineage>
        <taxon>Bacteria</taxon>
        <taxon>Pseudomonadati</taxon>
        <taxon>Pseudomonadota</taxon>
        <taxon>Alphaproteobacteria</taxon>
        <taxon>Hyphomicrobiales</taxon>
        <taxon>Methylobacteriaceae</taxon>
        <taxon>Microvirga</taxon>
    </lineage>
</organism>
<keyword evidence="8" id="KW-1185">Reference proteome</keyword>
<dbReference type="InterPro" id="IPR036157">
    <property type="entry name" value="dUTPase-like_sf"/>
</dbReference>
<dbReference type="GO" id="GO:0004170">
    <property type="term" value="F:dUTP diphosphatase activity"/>
    <property type="evidence" value="ECO:0007669"/>
    <property type="project" value="UniProtKB-UniRule"/>
</dbReference>
<dbReference type="GO" id="GO:0006226">
    <property type="term" value="P:dUMP biosynthetic process"/>
    <property type="evidence" value="ECO:0007669"/>
    <property type="project" value="UniProtKB-UniRule"/>
</dbReference>
<protein>
    <recommendedName>
        <fullName evidence="5">Deoxyuridine 5'-triphosphate nucleotidohydrolase</fullName>
        <shortName evidence="5">dUTPase</shortName>
        <ecNumber evidence="5">3.6.1.23</ecNumber>
    </recommendedName>
    <alternativeName>
        <fullName evidence="5">dUTP pyrophosphatase</fullName>
    </alternativeName>
</protein>
<keyword evidence="3 5" id="KW-0546">Nucleotide metabolism</keyword>
<reference evidence="7" key="1">
    <citation type="submission" date="2020-11" db="EMBL/GenBank/DDBJ databases">
        <authorList>
            <person name="Kim M.K."/>
        </authorList>
    </citation>
    <scope>NUCLEOTIDE SEQUENCE</scope>
    <source>
        <strain evidence="7">BT350</strain>
    </source>
</reference>
<dbReference type="EMBL" id="JADQDO010000002">
    <property type="protein sequence ID" value="MBF9233210.1"/>
    <property type="molecule type" value="Genomic_DNA"/>
</dbReference>
<name>A0A931FN23_9HYPH</name>
<keyword evidence="5" id="KW-0460">Magnesium</keyword>
<dbReference type="PANTHER" id="PTHR11241:SF0">
    <property type="entry name" value="DEOXYURIDINE 5'-TRIPHOSPHATE NUCLEOTIDOHYDROLASE"/>
    <property type="match status" value="1"/>
</dbReference>
<proteinExistence type="inferred from homology"/>
<dbReference type="NCBIfam" id="TIGR00576">
    <property type="entry name" value="dut"/>
    <property type="match status" value="1"/>
</dbReference>
<feature type="binding site" evidence="5">
    <location>
        <begin position="70"/>
        <end position="72"/>
    </location>
    <ligand>
        <name>substrate</name>
    </ligand>
</feature>
<dbReference type="InterPro" id="IPR029054">
    <property type="entry name" value="dUTPase-like"/>
</dbReference>
<dbReference type="Pfam" id="PF00692">
    <property type="entry name" value="dUTPase"/>
    <property type="match status" value="1"/>
</dbReference>
<dbReference type="GO" id="GO:0000287">
    <property type="term" value="F:magnesium ion binding"/>
    <property type="evidence" value="ECO:0007669"/>
    <property type="project" value="UniProtKB-UniRule"/>
</dbReference>
<keyword evidence="2 5" id="KW-0378">Hydrolase</keyword>
<evidence type="ECO:0000256" key="5">
    <source>
        <dbReference type="HAMAP-Rule" id="MF_00116"/>
    </source>
</evidence>
<accession>A0A931FN23</accession>
<evidence type="ECO:0000256" key="4">
    <source>
        <dbReference type="ARBA" id="ARBA00047686"/>
    </source>
</evidence>
<comment type="cofactor">
    <cofactor evidence="5">
        <name>Mg(2+)</name>
        <dbReference type="ChEBI" id="CHEBI:18420"/>
    </cofactor>
</comment>
<dbReference type="SUPFAM" id="SSF51283">
    <property type="entry name" value="dUTPase-like"/>
    <property type="match status" value="1"/>
</dbReference>
<dbReference type="RefSeq" id="WP_196271172.1">
    <property type="nucleotide sequence ID" value="NZ_JADQDO010000002.1"/>
</dbReference>
<keyword evidence="5" id="KW-0479">Metal-binding</keyword>
<comment type="catalytic activity">
    <reaction evidence="4 5">
        <text>dUTP + H2O = dUMP + diphosphate + H(+)</text>
        <dbReference type="Rhea" id="RHEA:10248"/>
        <dbReference type="ChEBI" id="CHEBI:15377"/>
        <dbReference type="ChEBI" id="CHEBI:15378"/>
        <dbReference type="ChEBI" id="CHEBI:33019"/>
        <dbReference type="ChEBI" id="CHEBI:61555"/>
        <dbReference type="ChEBI" id="CHEBI:246422"/>
        <dbReference type="EC" id="3.6.1.23"/>
    </reaction>
</comment>
<evidence type="ECO:0000259" key="6">
    <source>
        <dbReference type="Pfam" id="PF00692"/>
    </source>
</evidence>
<comment type="function">
    <text evidence="5">This enzyme is involved in nucleotide metabolism: it produces dUMP, the immediate precursor of thymidine nucleotides and it decreases the intracellular concentration of dUTP so that uracil cannot be incorporated into DNA.</text>
</comment>
<feature type="binding site" evidence="5">
    <location>
        <begin position="87"/>
        <end position="89"/>
    </location>
    <ligand>
        <name>substrate</name>
    </ligand>
</feature>
<sequence>MTHLLRIQRLSHAEGLPLPRYETAGAAGMDLIAANADDAPVVLAPSQRALVPTGLVLQLEPGFEAQVRPRSGLALKHGVTVLNAPGTIDADYRGEVQVLLVNLGQEPFTITRGLRIAQMVVAPVTTVTLVEVANVDETARAAAGFGSTGMVRNLG</sequence>
<evidence type="ECO:0000256" key="3">
    <source>
        <dbReference type="ARBA" id="ARBA00023080"/>
    </source>
</evidence>
<evidence type="ECO:0000313" key="8">
    <source>
        <dbReference type="Proteomes" id="UP000599312"/>
    </source>
</evidence>
<gene>
    <name evidence="5 7" type="primary">dut</name>
    <name evidence="7" type="ORF">I2H38_07420</name>
</gene>
<dbReference type="PANTHER" id="PTHR11241">
    <property type="entry name" value="DEOXYURIDINE 5'-TRIPHOSPHATE NUCLEOTIDOHYDROLASE"/>
    <property type="match status" value="1"/>
</dbReference>
<dbReference type="InterPro" id="IPR008181">
    <property type="entry name" value="dUTPase"/>
</dbReference>
<comment type="caution">
    <text evidence="7">The sequence shown here is derived from an EMBL/GenBank/DDBJ whole genome shotgun (WGS) entry which is preliminary data.</text>
</comment>
<feature type="binding site" evidence="5">
    <location>
        <position position="83"/>
    </location>
    <ligand>
        <name>substrate</name>
    </ligand>
</feature>
<dbReference type="CDD" id="cd07557">
    <property type="entry name" value="trimeric_dUTPase"/>
    <property type="match status" value="1"/>
</dbReference>
<dbReference type="Proteomes" id="UP000599312">
    <property type="component" value="Unassembled WGS sequence"/>
</dbReference>
<dbReference type="Gene3D" id="2.70.40.10">
    <property type="match status" value="1"/>
</dbReference>
<comment type="pathway">
    <text evidence="5">Pyrimidine metabolism; dUMP biosynthesis; dUMP from dCTP (dUTP route): step 2/2.</text>
</comment>
<dbReference type="InterPro" id="IPR033704">
    <property type="entry name" value="dUTPase_trimeric"/>
</dbReference>